<dbReference type="RefSeq" id="WP_189768459.1">
    <property type="nucleotide sequence ID" value="NZ_BNCK01000003.1"/>
</dbReference>
<protein>
    <recommendedName>
        <fullName evidence="4">Beta-barrel porin 2</fullName>
    </recommendedName>
</protein>
<evidence type="ECO:0000256" key="1">
    <source>
        <dbReference type="SAM" id="SignalP"/>
    </source>
</evidence>
<feature type="signal peptide" evidence="1">
    <location>
        <begin position="1"/>
        <end position="21"/>
    </location>
</feature>
<evidence type="ECO:0000313" key="2">
    <source>
        <dbReference type="EMBL" id="GHF86984.1"/>
    </source>
</evidence>
<dbReference type="Pfam" id="PF10082">
    <property type="entry name" value="BBP2_2"/>
    <property type="match status" value="1"/>
</dbReference>
<dbReference type="AlphaFoldDB" id="A0A919BGV2"/>
<reference evidence="2" key="1">
    <citation type="journal article" date="2014" name="Int. J. Syst. Evol. Microbiol.">
        <title>Complete genome sequence of Corynebacterium casei LMG S-19264T (=DSM 44701T), isolated from a smear-ripened cheese.</title>
        <authorList>
            <consortium name="US DOE Joint Genome Institute (JGI-PGF)"/>
            <person name="Walter F."/>
            <person name="Albersmeier A."/>
            <person name="Kalinowski J."/>
            <person name="Ruckert C."/>
        </authorList>
    </citation>
    <scope>NUCLEOTIDE SEQUENCE</scope>
    <source>
        <strain evidence="2">KCTC 42731</strain>
    </source>
</reference>
<proteinExistence type="predicted"/>
<dbReference type="EMBL" id="BNCK01000003">
    <property type="protein sequence ID" value="GHF86984.1"/>
    <property type="molecule type" value="Genomic_DNA"/>
</dbReference>
<dbReference type="SUPFAM" id="SSF56935">
    <property type="entry name" value="Porins"/>
    <property type="match status" value="1"/>
</dbReference>
<evidence type="ECO:0000313" key="3">
    <source>
        <dbReference type="Proteomes" id="UP000623842"/>
    </source>
</evidence>
<evidence type="ECO:0008006" key="4">
    <source>
        <dbReference type="Google" id="ProtNLM"/>
    </source>
</evidence>
<sequence>MNKFTQAVAMSILVLSLNVHAQQGDVERAANELNFSLDTSYGVTDNYLLTPTNEQTNQFWQISPAMHFQMQTRQQQLVFTANARHVSFKDYSQDDHTDIDLSPRYQYKWSVNQGVYVNLHWKTQFEQRGTGLSIGNSLAINELDERQTHSGVIGYRYGSDDSIAKLSFELGHQSQQYETRRSQSRILDQKSNTARLTFDYLYGTTTYIATDLSLEQVRFKHQPFYDKDKSTALLGVKWALSSINQFDVLVGYQKVSFQESLFADDSSAKWRISWRWQPLSSASFSFNSSRDFAEANRLVNSYRLVDTHQFTLSKQFNDRFSVEASAGVVQQEVFFEQQQTSEDYLNVDAKLAYQLNSRTRFYLGYQYRDLSASQEYLEHQRENISFGVKVSL</sequence>
<keyword evidence="3" id="KW-1185">Reference proteome</keyword>
<dbReference type="InterPro" id="IPR018759">
    <property type="entry name" value="BBP2_2"/>
</dbReference>
<gene>
    <name evidence="2" type="ORF">GCM10017161_13100</name>
</gene>
<comment type="caution">
    <text evidence="2">The sequence shown here is derived from an EMBL/GenBank/DDBJ whole genome shotgun (WGS) entry which is preliminary data.</text>
</comment>
<dbReference type="Proteomes" id="UP000623842">
    <property type="component" value="Unassembled WGS sequence"/>
</dbReference>
<name>A0A919BGV2_9GAMM</name>
<organism evidence="2 3">
    <name type="scientific">Thalassotalea marina</name>
    <dbReference type="NCBI Taxonomy" id="1673741"/>
    <lineage>
        <taxon>Bacteria</taxon>
        <taxon>Pseudomonadati</taxon>
        <taxon>Pseudomonadota</taxon>
        <taxon>Gammaproteobacteria</taxon>
        <taxon>Alteromonadales</taxon>
        <taxon>Colwelliaceae</taxon>
        <taxon>Thalassotalea</taxon>
    </lineage>
</organism>
<keyword evidence="1" id="KW-0732">Signal</keyword>
<reference evidence="2" key="2">
    <citation type="submission" date="2020-09" db="EMBL/GenBank/DDBJ databases">
        <authorList>
            <person name="Sun Q."/>
            <person name="Kim S."/>
        </authorList>
    </citation>
    <scope>NUCLEOTIDE SEQUENCE</scope>
    <source>
        <strain evidence="2">KCTC 42731</strain>
    </source>
</reference>
<accession>A0A919BGV2</accession>
<feature type="chain" id="PRO_5037460481" description="Beta-barrel porin 2" evidence="1">
    <location>
        <begin position="22"/>
        <end position="392"/>
    </location>
</feature>